<accession>A0ABX3A802</accession>
<dbReference type="RefSeq" id="WP_069313559.1">
    <property type="nucleotide sequence ID" value="NZ_MDTU01000001.1"/>
</dbReference>
<evidence type="ECO:0008006" key="3">
    <source>
        <dbReference type="Google" id="ProtNLM"/>
    </source>
</evidence>
<dbReference type="EMBL" id="MDTU01000001">
    <property type="protein sequence ID" value="ODN43763.1"/>
    <property type="molecule type" value="Genomic_DNA"/>
</dbReference>
<evidence type="ECO:0000313" key="1">
    <source>
        <dbReference type="EMBL" id="ODN43763.1"/>
    </source>
</evidence>
<gene>
    <name evidence="1" type="ORF">BGC07_13730</name>
</gene>
<evidence type="ECO:0000313" key="2">
    <source>
        <dbReference type="Proteomes" id="UP000094329"/>
    </source>
</evidence>
<protein>
    <recommendedName>
        <fullName evidence="3">O-GlcNAc transferase C-terminal domain-containing protein</fullName>
    </recommendedName>
</protein>
<dbReference type="Proteomes" id="UP000094329">
    <property type="component" value="Unassembled WGS sequence"/>
</dbReference>
<sequence>MGIPSSTGQPYVDYMIQQSSLLREENINKLYSENLILSKKVVLQKPKTNSNLEAQGLPDGNLYMLHHYHFKVHPDMDEIIKEIILLDSNSRIIIGYMPTYSTLQCIQHRLFKTLGQQRYTNHIYTLKEQNMNQLLSIIKKADVALDTFYFGMGTTALECIYNNLPIVTYPSLSRTHISRVVQEIYIRLDSQLIKEHCIAESKNDYIYKTTQLATNKQLNNKIKTEIKENIDKIDQDQKIDSNSLAEILYSISHET</sequence>
<reference evidence="1 2" key="1">
    <citation type="submission" date="2016-08" db="EMBL/GenBank/DDBJ databases">
        <title>Draft genome sequence of Candidatus Piscirickettsia litoralis, from seawater.</title>
        <authorList>
            <person name="Wan X."/>
            <person name="Lee A.J."/>
            <person name="Hou S."/>
            <person name="Donachie S.P."/>
        </authorList>
    </citation>
    <scope>NUCLEOTIDE SEQUENCE [LARGE SCALE GENOMIC DNA]</scope>
    <source>
        <strain evidence="1 2">Y2</strain>
    </source>
</reference>
<name>A0ABX3A802_9GAMM</name>
<proteinExistence type="predicted"/>
<dbReference type="Gene3D" id="3.40.50.2000">
    <property type="entry name" value="Glycogen Phosphorylase B"/>
    <property type="match status" value="1"/>
</dbReference>
<dbReference type="PANTHER" id="PTHR44998">
    <property type="match status" value="1"/>
</dbReference>
<organism evidence="1 2">
    <name type="scientific">Piscirickettsia litoralis</name>
    <dbReference type="NCBI Taxonomy" id="1891921"/>
    <lineage>
        <taxon>Bacteria</taxon>
        <taxon>Pseudomonadati</taxon>
        <taxon>Pseudomonadota</taxon>
        <taxon>Gammaproteobacteria</taxon>
        <taxon>Thiotrichales</taxon>
        <taxon>Piscirickettsiaceae</taxon>
        <taxon>Piscirickettsia</taxon>
    </lineage>
</organism>
<keyword evidence="2" id="KW-1185">Reference proteome</keyword>
<dbReference type="PANTHER" id="PTHR44998:SF1">
    <property type="entry name" value="UDP-N-ACETYLGLUCOSAMINE--PEPTIDE N-ACETYLGLUCOSAMINYLTRANSFERASE 110 KDA SUBUNIT"/>
    <property type="match status" value="1"/>
</dbReference>
<comment type="caution">
    <text evidence="1">The sequence shown here is derived from an EMBL/GenBank/DDBJ whole genome shotgun (WGS) entry which is preliminary data.</text>
</comment>